<evidence type="ECO:0000256" key="5">
    <source>
        <dbReference type="SAM" id="MobiDB-lite"/>
    </source>
</evidence>
<keyword evidence="8" id="KW-1185">Reference proteome</keyword>
<dbReference type="GO" id="GO:0003677">
    <property type="term" value="F:DNA binding"/>
    <property type="evidence" value="ECO:0007669"/>
    <property type="project" value="UniProtKB-KW"/>
</dbReference>
<gene>
    <name evidence="7" type="ORF">HNR73_003340</name>
</gene>
<dbReference type="PANTHER" id="PTHR30408">
    <property type="entry name" value="TYPE-1 RESTRICTION ENZYME ECOKI SPECIFICITY PROTEIN"/>
    <property type="match status" value="1"/>
</dbReference>
<dbReference type="InterPro" id="IPR044946">
    <property type="entry name" value="Restrct_endonuc_typeI_TRD_sf"/>
</dbReference>
<evidence type="ECO:0000259" key="6">
    <source>
        <dbReference type="Pfam" id="PF01420"/>
    </source>
</evidence>
<keyword evidence="4" id="KW-0175">Coiled coil</keyword>
<evidence type="ECO:0000313" key="7">
    <source>
        <dbReference type="EMBL" id="MBB6035483.1"/>
    </source>
</evidence>
<comment type="similarity">
    <text evidence="1">Belongs to the type-I restriction system S methylase family.</text>
</comment>
<evidence type="ECO:0000256" key="2">
    <source>
        <dbReference type="ARBA" id="ARBA00022747"/>
    </source>
</evidence>
<dbReference type="InterPro" id="IPR052021">
    <property type="entry name" value="Type-I_RS_S_subunit"/>
</dbReference>
<dbReference type="EC" id="3.1.21.3" evidence="7"/>
<keyword evidence="7" id="KW-0378">Hydrolase</keyword>
<dbReference type="GO" id="GO:0009307">
    <property type="term" value="P:DNA restriction-modification system"/>
    <property type="evidence" value="ECO:0007669"/>
    <property type="project" value="UniProtKB-KW"/>
</dbReference>
<dbReference type="AlphaFoldDB" id="A0A841FKM7"/>
<dbReference type="Pfam" id="PF01420">
    <property type="entry name" value="Methylase_S"/>
    <property type="match status" value="1"/>
</dbReference>
<feature type="compositionally biased region" description="Basic and acidic residues" evidence="5">
    <location>
        <begin position="417"/>
        <end position="429"/>
    </location>
</feature>
<dbReference type="RefSeq" id="WP_184788330.1">
    <property type="nucleotide sequence ID" value="NZ_BONT01000002.1"/>
</dbReference>
<reference evidence="7 8" key="1">
    <citation type="submission" date="2020-08" db="EMBL/GenBank/DDBJ databases">
        <title>Genomic Encyclopedia of Type Strains, Phase IV (KMG-IV): sequencing the most valuable type-strain genomes for metagenomic binning, comparative biology and taxonomic classification.</title>
        <authorList>
            <person name="Goeker M."/>
        </authorList>
    </citation>
    <scope>NUCLEOTIDE SEQUENCE [LARGE SCALE GENOMIC DNA]</scope>
    <source>
        <strain evidence="7 8">YIM 65646</strain>
    </source>
</reference>
<dbReference type="InterPro" id="IPR000055">
    <property type="entry name" value="Restrct_endonuc_typeI_TRD"/>
</dbReference>
<keyword evidence="2" id="KW-0680">Restriction system</keyword>
<dbReference type="PANTHER" id="PTHR30408:SF12">
    <property type="entry name" value="TYPE I RESTRICTION ENZYME MJAVIII SPECIFICITY SUBUNIT"/>
    <property type="match status" value="1"/>
</dbReference>
<dbReference type="EMBL" id="JACHGT010000006">
    <property type="protein sequence ID" value="MBB6035483.1"/>
    <property type="molecule type" value="Genomic_DNA"/>
</dbReference>
<dbReference type="CDD" id="cd17515">
    <property type="entry name" value="RMtype1_S_MjaORF132P_Sau1132ORF3780P-TRD1-CR1_like"/>
    <property type="match status" value="1"/>
</dbReference>
<name>A0A841FKM7_9ACTN</name>
<evidence type="ECO:0000313" key="8">
    <source>
        <dbReference type="Proteomes" id="UP000548476"/>
    </source>
</evidence>
<feature type="region of interest" description="Disordered" evidence="5">
    <location>
        <begin position="404"/>
        <end position="453"/>
    </location>
</feature>
<organism evidence="7 8">
    <name type="scientific">Phytomonospora endophytica</name>
    <dbReference type="NCBI Taxonomy" id="714109"/>
    <lineage>
        <taxon>Bacteria</taxon>
        <taxon>Bacillati</taxon>
        <taxon>Actinomycetota</taxon>
        <taxon>Actinomycetes</taxon>
        <taxon>Micromonosporales</taxon>
        <taxon>Micromonosporaceae</taxon>
        <taxon>Phytomonospora</taxon>
    </lineage>
</organism>
<proteinExistence type="inferred from homology"/>
<feature type="coiled-coil region" evidence="4">
    <location>
        <begin position="365"/>
        <end position="392"/>
    </location>
</feature>
<feature type="compositionally biased region" description="Polar residues" evidence="5">
    <location>
        <begin position="442"/>
        <end position="453"/>
    </location>
</feature>
<evidence type="ECO:0000256" key="4">
    <source>
        <dbReference type="SAM" id="Coils"/>
    </source>
</evidence>
<dbReference type="Gene3D" id="3.90.220.20">
    <property type="entry name" value="DNA methylase specificity domains"/>
    <property type="match status" value="2"/>
</dbReference>
<dbReference type="CDD" id="cd17261">
    <property type="entry name" value="RMtype1_S_EcoKI-TRD2-CR2_like"/>
    <property type="match status" value="1"/>
</dbReference>
<dbReference type="Proteomes" id="UP000548476">
    <property type="component" value="Unassembled WGS sequence"/>
</dbReference>
<dbReference type="GO" id="GO:0009035">
    <property type="term" value="F:type I site-specific deoxyribonuclease activity"/>
    <property type="evidence" value="ECO:0007669"/>
    <property type="project" value="UniProtKB-EC"/>
</dbReference>
<dbReference type="SUPFAM" id="SSF116734">
    <property type="entry name" value="DNA methylase specificity domain"/>
    <property type="match status" value="2"/>
</dbReference>
<protein>
    <submittedName>
        <fullName evidence="7">Type I restriction enzyme S subunit</fullName>
        <ecNumber evidence="7">3.1.21.3</ecNumber>
    </submittedName>
</protein>
<comment type="caution">
    <text evidence="7">The sequence shown here is derived from an EMBL/GenBank/DDBJ whole genome shotgun (WGS) entry which is preliminary data.</text>
</comment>
<feature type="domain" description="Type I restriction modification DNA specificity" evidence="6">
    <location>
        <begin position="7"/>
        <end position="169"/>
    </location>
</feature>
<keyword evidence="3" id="KW-0238">DNA-binding</keyword>
<accession>A0A841FKM7</accession>
<sequence>MSQQELPEGWAKCALSEVAQWGSGGTPRAGNQNYYDGSIPWAVIGDLNDSVVAATSRSITELGLRESSAKIVPKGAVLIAMYGSIGKLAIAGCEMATNQAIAYAVPRPEIIDQRFLFWFLMSERAHLVGAGKGATQQNISQTLIRAWGVALPPLPEQRRIVTALEDHLSRLDAAERGASTALRKTALFRRRTAHQALAELNDVEWQELGSLLSEPLRNGHSARASGDGTGIRTLTLTAVTKNQFTDTYTKMTVADPARVKDMWLKPGDVLIQRSNTPDLVGTSALYSGPEDWAIFPDLLIRVRTNATLRPDFAQFVLGAPQLRAYFRDSAKGLAGSMPKIDQTTIEKALMPVPSLERQAEIVSRMSALSADMDRLQKTIESARTRATHLRQSLLREAFAGRLVPQDPADEPASVLLERVRAERAAEPKTPRTRRKPPAHTPEPTSGFVQETLL</sequence>
<evidence type="ECO:0000256" key="1">
    <source>
        <dbReference type="ARBA" id="ARBA00010923"/>
    </source>
</evidence>
<evidence type="ECO:0000256" key="3">
    <source>
        <dbReference type="ARBA" id="ARBA00023125"/>
    </source>
</evidence>